<keyword evidence="1" id="KW-0472">Membrane</keyword>
<dbReference type="Proteomes" id="UP001362999">
    <property type="component" value="Unassembled WGS sequence"/>
</dbReference>
<protein>
    <submittedName>
        <fullName evidence="2">Heparinase ii iii family protein</fullName>
    </submittedName>
</protein>
<name>A0AAW0DRJ9_9AGAR</name>
<feature type="transmembrane region" description="Helical" evidence="1">
    <location>
        <begin position="53"/>
        <end position="73"/>
    </location>
</feature>
<gene>
    <name evidence="2" type="ORF">R3P38DRAFT_3304642</name>
</gene>
<organism evidence="2 3">
    <name type="scientific">Favolaschia claudopus</name>
    <dbReference type="NCBI Taxonomy" id="2862362"/>
    <lineage>
        <taxon>Eukaryota</taxon>
        <taxon>Fungi</taxon>
        <taxon>Dikarya</taxon>
        <taxon>Basidiomycota</taxon>
        <taxon>Agaricomycotina</taxon>
        <taxon>Agaricomycetes</taxon>
        <taxon>Agaricomycetidae</taxon>
        <taxon>Agaricales</taxon>
        <taxon>Marasmiineae</taxon>
        <taxon>Mycenaceae</taxon>
        <taxon>Favolaschia</taxon>
    </lineage>
</organism>
<feature type="transmembrane region" description="Helical" evidence="1">
    <location>
        <begin position="85"/>
        <end position="105"/>
    </location>
</feature>
<evidence type="ECO:0000256" key="1">
    <source>
        <dbReference type="SAM" id="Phobius"/>
    </source>
</evidence>
<reference evidence="2 3" key="1">
    <citation type="journal article" date="2024" name="J Genomics">
        <title>Draft genome sequencing and assembly of Favolaschia claudopus CIRM-BRFM 2984 isolated from oak limbs.</title>
        <authorList>
            <person name="Navarro D."/>
            <person name="Drula E."/>
            <person name="Chaduli D."/>
            <person name="Cazenave R."/>
            <person name="Ahrendt S."/>
            <person name="Wang J."/>
            <person name="Lipzen A."/>
            <person name="Daum C."/>
            <person name="Barry K."/>
            <person name="Grigoriev I.V."/>
            <person name="Favel A."/>
            <person name="Rosso M.N."/>
            <person name="Martin F."/>
        </authorList>
    </citation>
    <scope>NUCLEOTIDE SEQUENCE [LARGE SCALE GENOMIC DNA]</scope>
    <source>
        <strain evidence="2 3">CIRM-BRFM 2984</strain>
    </source>
</reference>
<evidence type="ECO:0000313" key="2">
    <source>
        <dbReference type="EMBL" id="KAK7055394.1"/>
    </source>
</evidence>
<sequence length="266" mass="29285">MEVNADLVNCLSKELLGLLRFVWFQRLSASTILFSVARYAGMASTVVTLSQTPTTSLLIANLSTAALTAILAVRTWAIWERRRSVLIFLGAISVGAVVANAIMIGRGVSDTHVASPEMECTMILNSRSDAYLITYVVVIAYETITTILSIFRIVQWRRQIAPSTQTPLLDTLWNDALGIGNILIILHGTAAVRTGGAQLQTSLHSVLSTRIILRSKHLAKVGRPRRRLRSRTTSTDVSSLFTPTTLLLVPEDSSLWDHNDELEHAY</sequence>
<comment type="caution">
    <text evidence="2">The sequence shown here is derived from an EMBL/GenBank/DDBJ whole genome shotgun (WGS) entry which is preliminary data.</text>
</comment>
<dbReference type="EMBL" id="JAWWNJ010000005">
    <property type="protein sequence ID" value="KAK7055394.1"/>
    <property type="molecule type" value="Genomic_DNA"/>
</dbReference>
<feature type="transmembrane region" description="Helical" evidence="1">
    <location>
        <begin position="132"/>
        <end position="154"/>
    </location>
</feature>
<accession>A0AAW0DRJ9</accession>
<keyword evidence="3" id="KW-1185">Reference proteome</keyword>
<keyword evidence="1" id="KW-1133">Transmembrane helix</keyword>
<evidence type="ECO:0000313" key="3">
    <source>
        <dbReference type="Proteomes" id="UP001362999"/>
    </source>
</evidence>
<dbReference type="AlphaFoldDB" id="A0AAW0DRJ9"/>
<proteinExistence type="predicted"/>
<keyword evidence="1" id="KW-0812">Transmembrane</keyword>